<evidence type="ECO:0000313" key="4">
    <source>
        <dbReference type="Proteomes" id="UP000001505"/>
    </source>
</evidence>
<dbReference type="KEGG" id="wch:wcw_0919"/>
<dbReference type="AlphaFoldDB" id="D6YVW9"/>
<dbReference type="PANTHER" id="PTHR30160:SF19">
    <property type="entry name" value="LIPOPOLYSACCHARIDE HEPTOSYLTRANSFERASE 1"/>
    <property type="match status" value="1"/>
</dbReference>
<dbReference type="STRING" id="716544.wcw_0919"/>
<proteinExistence type="predicted"/>
<name>D6YVW9_WADCW</name>
<keyword evidence="2 3" id="KW-0808">Transferase</keyword>
<dbReference type="SUPFAM" id="SSF53756">
    <property type="entry name" value="UDP-Glycosyltransferase/glycogen phosphorylase"/>
    <property type="match status" value="1"/>
</dbReference>
<dbReference type="EC" id="2.4.-.-" evidence="3"/>
<dbReference type="eggNOG" id="COG0859">
    <property type="taxonomic scope" value="Bacteria"/>
</dbReference>
<dbReference type="Gene3D" id="3.40.50.2000">
    <property type="entry name" value="Glycogen Phosphorylase B"/>
    <property type="match status" value="2"/>
</dbReference>
<dbReference type="InterPro" id="IPR051199">
    <property type="entry name" value="LPS_LOS_Heptosyltrfase"/>
</dbReference>
<evidence type="ECO:0000256" key="2">
    <source>
        <dbReference type="ARBA" id="ARBA00022679"/>
    </source>
</evidence>
<protein>
    <submittedName>
        <fullName evidence="3">Putative lipopolysaccharide heptosyltransferase I</fullName>
        <ecNumber evidence="3">2.4.-.-</ecNumber>
    </submittedName>
</protein>
<dbReference type="OrthoDB" id="9797795at2"/>
<dbReference type="GO" id="GO:0005829">
    <property type="term" value="C:cytosol"/>
    <property type="evidence" value="ECO:0007669"/>
    <property type="project" value="TreeGrafter"/>
</dbReference>
<gene>
    <name evidence="3" type="primary">waaC</name>
    <name evidence="3" type="ordered locus">wcw_0919</name>
</gene>
<evidence type="ECO:0000256" key="1">
    <source>
        <dbReference type="ARBA" id="ARBA00022676"/>
    </source>
</evidence>
<dbReference type="RefSeq" id="WP_013181994.1">
    <property type="nucleotide sequence ID" value="NC_014225.1"/>
</dbReference>
<evidence type="ECO:0000313" key="3">
    <source>
        <dbReference type="EMBL" id="ADI38280.1"/>
    </source>
</evidence>
<organism evidence="3 4">
    <name type="scientific">Waddlia chondrophila (strain ATCC VR-1470 / WSU 86-1044)</name>
    <dbReference type="NCBI Taxonomy" id="716544"/>
    <lineage>
        <taxon>Bacteria</taxon>
        <taxon>Pseudomonadati</taxon>
        <taxon>Chlamydiota</taxon>
        <taxon>Chlamydiia</taxon>
        <taxon>Parachlamydiales</taxon>
        <taxon>Waddliaceae</taxon>
        <taxon>Waddlia</taxon>
    </lineage>
</organism>
<accession>D6YVW9</accession>
<dbReference type="InterPro" id="IPR002201">
    <property type="entry name" value="Glyco_trans_9"/>
</dbReference>
<dbReference type="Pfam" id="PF01075">
    <property type="entry name" value="Glyco_transf_9"/>
    <property type="match status" value="1"/>
</dbReference>
<dbReference type="Proteomes" id="UP000001505">
    <property type="component" value="Chromosome"/>
</dbReference>
<dbReference type="CDD" id="cd03789">
    <property type="entry name" value="GT9_LPS_heptosyltransferase"/>
    <property type="match status" value="1"/>
</dbReference>
<dbReference type="HOGENOM" id="CLU_038371_6_0_0"/>
<dbReference type="GO" id="GO:0009244">
    <property type="term" value="P:lipopolysaccharide core region biosynthetic process"/>
    <property type="evidence" value="ECO:0007669"/>
    <property type="project" value="TreeGrafter"/>
</dbReference>
<dbReference type="EMBL" id="CP001928">
    <property type="protein sequence ID" value="ADI38280.1"/>
    <property type="molecule type" value="Genomic_DNA"/>
</dbReference>
<keyword evidence="4" id="KW-1185">Reference proteome</keyword>
<reference evidence="3 4" key="1">
    <citation type="journal article" date="2010" name="PLoS ONE">
        <title>The Waddlia genome: a window into chlamydial biology.</title>
        <authorList>
            <person name="Bertelli C."/>
            <person name="Collyn F."/>
            <person name="Croxatto A."/>
            <person name="Ruckert C."/>
            <person name="Polkinghorne A."/>
            <person name="Kebbi-Beghdadi C."/>
            <person name="Goesmann A."/>
            <person name="Vaughan L."/>
            <person name="Greub G."/>
        </authorList>
    </citation>
    <scope>NUCLEOTIDE SEQUENCE [LARGE SCALE GENOMIC DNA]</scope>
    <source>
        <strain evidence="4">ATCC VR-1470 / WSU 86-1044</strain>
    </source>
</reference>
<dbReference type="GO" id="GO:0008713">
    <property type="term" value="F:ADP-heptose-lipopolysaccharide heptosyltransferase activity"/>
    <property type="evidence" value="ECO:0007669"/>
    <property type="project" value="TreeGrafter"/>
</dbReference>
<dbReference type="PANTHER" id="PTHR30160">
    <property type="entry name" value="TETRAACYLDISACCHARIDE 4'-KINASE-RELATED"/>
    <property type="match status" value="1"/>
</dbReference>
<dbReference type="CAZy" id="GT9">
    <property type="family name" value="Glycosyltransferase Family 9"/>
</dbReference>
<keyword evidence="1 3" id="KW-0328">Glycosyltransferase</keyword>
<sequence length="341" mass="38953">MRALIVKTSSLGDIIHAFPVAAYLQDRCPGILIDWVVEQPFSELVRSHPYVHSVYTVHTKKWRKGRGWKEIAAIRKQLKSQSWDVVFDLQGNSKSAILTHWANSSDKVGYGDRLVFEKPNLWVTTHQYDPPPEANVREENLFLVRSYLQDKAPFQSKAVYLNISTEEEELVDQIDRRLPNQRKVMVCPGSAWLSKQVEQKALVCFLKQIPKTHFLLIWGSDSEREAVDFLHREIPNSSVMDRFSIPVLQNLMGRVDEVIAMDSLPLHLAATIDVPTYSVFGASSAQKYKPFGKKHRAFQGVCPYGRTFSRRCPILRTCETGACIRSLTGDELFEHYSSSKI</sequence>